<protein>
    <submittedName>
        <fullName evidence="2">DUF4145 domain-containing protein</fullName>
    </submittedName>
</protein>
<dbReference type="RefSeq" id="WP_117229959.1">
    <property type="nucleotide sequence ID" value="NZ_CP061725.1"/>
</dbReference>
<dbReference type="Proteomes" id="UP000262621">
    <property type="component" value="Unassembled WGS sequence"/>
</dbReference>
<accession>A0A372FUE3</accession>
<evidence type="ECO:0000313" key="2">
    <source>
        <dbReference type="EMBL" id="RFS44407.1"/>
    </source>
</evidence>
<reference evidence="2 3" key="1">
    <citation type="submission" date="2018-08" db="EMBL/GenBank/DDBJ databases">
        <title>Verrucosispora craniellae sp. nov., isolated from a marine sponge in the South China Sea.</title>
        <authorList>
            <person name="Li L."/>
            <person name="Lin H.W."/>
        </authorList>
    </citation>
    <scope>NUCLEOTIDE SEQUENCE [LARGE SCALE GENOMIC DNA]</scope>
    <source>
        <strain evidence="2 3">LHW63014</strain>
    </source>
</reference>
<gene>
    <name evidence="2" type="ORF">D0Q02_22210</name>
</gene>
<keyword evidence="3" id="KW-1185">Reference proteome</keyword>
<evidence type="ECO:0000313" key="3">
    <source>
        <dbReference type="Proteomes" id="UP000262621"/>
    </source>
</evidence>
<evidence type="ECO:0000259" key="1">
    <source>
        <dbReference type="Pfam" id="PF13643"/>
    </source>
</evidence>
<organism evidence="2 3">
    <name type="scientific">Micromonospora craniellae</name>
    <dbReference type="NCBI Taxonomy" id="2294034"/>
    <lineage>
        <taxon>Bacteria</taxon>
        <taxon>Bacillati</taxon>
        <taxon>Actinomycetota</taxon>
        <taxon>Actinomycetes</taxon>
        <taxon>Micromonosporales</taxon>
        <taxon>Micromonosporaceae</taxon>
        <taxon>Micromonospora</taxon>
    </lineage>
</organism>
<dbReference type="InterPro" id="IPR025285">
    <property type="entry name" value="DUF4145"/>
</dbReference>
<dbReference type="OrthoDB" id="4558460at2"/>
<name>A0A372FUE3_9ACTN</name>
<sequence>MPHPLLALADEFVDLPDLICPTCRIGRLTVPKPWVTGGDAATTEARRQRPDDFEPDWITGVFTGILECPRDTCQERIAVTGGWRLAISPDAAGPYLDVVRLTYARPALILVDCPPGTPDRVTAACRAAAEIVWVDPSGAANRLRVAVEELLTAQGVPRTASPRSPGGRRRRIKTHERIELLAKRKPKKAHDAVHVLMAVKFIGNAGSHDSSLTIKQVLECAEMLGLALTLLYDPTQATLMRRVRAVTRKHGWLPSTSRSPTAAG</sequence>
<proteinExistence type="predicted"/>
<dbReference type="AlphaFoldDB" id="A0A372FUE3"/>
<comment type="caution">
    <text evidence="2">The sequence shown here is derived from an EMBL/GenBank/DDBJ whole genome shotgun (WGS) entry which is preliminary data.</text>
</comment>
<feature type="domain" description="DUF4145" evidence="1">
    <location>
        <begin position="127"/>
        <end position="223"/>
    </location>
</feature>
<dbReference type="Pfam" id="PF13643">
    <property type="entry name" value="DUF4145"/>
    <property type="match status" value="1"/>
</dbReference>
<dbReference type="EMBL" id="QVFU01000030">
    <property type="protein sequence ID" value="RFS44407.1"/>
    <property type="molecule type" value="Genomic_DNA"/>
</dbReference>